<feature type="repeat" description="WD" evidence="3">
    <location>
        <begin position="291"/>
        <end position="325"/>
    </location>
</feature>
<keyword evidence="1 3" id="KW-0853">WD repeat</keyword>
<keyword evidence="2" id="KW-0677">Repeat</keyword>
<comment type="caution">
    <text evidence="6">The sequence shown here is derived from an EMBL/GenBank/DDBJ whole genome shotgun (WGS) entry which is preliminary data.</text>
</comment>
<dbReference type="EMBL" id="JBJXBP010000008">
    <property type="protein sequence ID" value="KAL3814915.1"/>
    <property type="molecule type" value="Genomic_DNA"/>
</dbReference>
<feature type="region of interest" description="Disordered" evidence="4">
    <location>
        <begin position="38"/>
        <end position="79"/>
    </location>
</feature>
<dbReference type="Gene3D" id="2.130.10.10">
    <property type="entry name" value="YVTN repeat-like/Quinoprotein amine dehydrogenase"/>
    <property type="match status" value="3"/>
</dbReference>
<dbReference type="PROSITE" id="PS00678">
    <property type="entry name" value="WD_REPEATS_1"/>
    <property type="match status" value="1"/>
</dbReference>
<dbReference type="AlphaFoldDB" id="A0ABD3RPQ1"/>
<name>A0ABD3RPQ1_9LAMI</name>
<dbReference type="SMART" id="SM00320">
    <property type="entry name" value="WD40"/>
    <property type="match status" value="4"/>
</dbReference>
<reference evidence="6 7" key="1">
    <citation type="submission" date="2024-12" db="EMBL/GenBank/DDBJ databases">
        <title>The unique morphological basis and parallel evolutionary history of personate flowers in Penstemon.</title>
        <authorList>
            <person name="Depatie T.H."/>
            <person name="Wessinger C.A."/>
        </authorList>
    </citation>
    <scope>NUCLEOTIDE SEQUENCE [LARGE SCALE GENOMIC DNA]</scope>
    <source>
        <strain evidence="6">WTNN_2</strain>
        <tissue evidence="6">Leaf</tissue>
    </source>
</reference>
<proteinExistence type="predicted"/>
<feature type="repeat" description="WD" evidence="3">
    <location>
        <begin position="83"/>
        <end position="124"/>
    </location>
</feature>
<evidence type="ECO:0000256" key="2">
    <source>
        <dbReference type="ARBA" id="ARBA00022737"/>
    </source>
</evidence>
<gene>
    <name evidence="6" type="ORF">ACJIZ3_016183</name>
</gene>
<dbReference type="PROSITE" id="PS50294">
    <property type="entry name" value="WD_REPEATS_REGION"/>
    <property type="match status" value="3"/>
</dbReference>
<sequence length="434" mass="47152">MDAVLPIIGFSVIVGALIAFFVFGTYFRKRKSVIQSITKPETLNPNPKPIPTRKPHHKSHSHSHHATDKDANKKHHPLDLNTLKGHGDAVTGLSFSPDARSLATACGDGIVRIFRLDDASSKSFKFLRINLPAGAHPTAISFVDDASSVAVASQALLGASVYMYGEEKPKSTGEQKQQTKLPLPEIKWQHHKVHDKKAILTLVGTRATYGTADGSTIILSCSEGTDIILWHGKTGKILGNVDTNQLKNTMATMSPNGRFIAAAAFTADVKVWEIVYSKDGSVKEVSKAMQLKGHKSAVTWLCFSPNSEQIITSSKDGSIRIWNINVRYHLDEDPKTLKVFPIPLHDANGTTLHYDRLSLSPDGKILAATHGSTLQWLCSGTGKVLDTAEKAHDGDITDMTWAPTTIPMENKQVAVLATSSIDKKVKLWAAPSSS</sequence>
<keyword evidence="5" id="KW-0472">Membrane</keyword>
<dbReference type="SUPFAM" id="SSF50978">
    <property type="entry name" value="WD40 repeat-like"/>
    <property type="match status" value="1"/>
</dbReference>
<dbReference type="PANTHER" id="PTHR45282:SF2">
    <property type="entry name" value="OS03G0858400 PROTEIN"/>
    <property type="match status" value="1"/>
</dbReference>
<protein>
    <recommendedName>
        <fullName evidence="8">Transducin beta-like protein 2</fullName>
    </recommendedName>
</protein>
<dbReference type="InterPro" id="IPR019775">
    <property type="entry name" value="WD40_repeat_CS"/>
</dbReference>
<evidence type="ECO:0000256" key="1">
    <source>
        <dbReference type="ARBA" id="ARBA00022574"/>
    </source>
</evidence>
<dbReference type="PANTHER" id="PTHR45282">
    <property type="entry name" value="OS03G0858400 PROTEIN"/>
    <property type="match status" value="1"/>
</dbReference>
<evidence type="ECO:0000256" key="3">
    <source>
        <dbReference type="PROSITE-ProRule" id="PRU00221"/>
    </source>
</evidence>
<keyword evidence="7" id="KW-1185">Reference proteome</keyword>
<evidence type="ECO:0000313" key="7">
    <source>
        <dbReference type="Proteomes" id="UP001634393"/>
    </source>
</evidence>
<dbReference type="Pfam" id="PF00400">
    <property type="entry name" value="WD40"/>
    <property type="match status" value="2"/>
</dbReference>
<dbReference type="InterPro" id="IPR036322">
    <property type="entry name" value="WD40_repeat_dom_sf"/>
</dbReference>
<keyword evidence="5" id="KW-0812">Transmembrane</keyword>
<keyword evidence="5" id="KW-1133">Transmembrane helix</keyword>
<evidence type="ECO:0000313" key="6">
    <source>
        <dbReference type="EMBL" id="KAL3814915.1"/>
    </source>
</evidence>
<dbReference type="InterPro" id="IPR001680">
    <property type="entry name" value="WD40_rpt"/>
</dbReference>
<feature type="compositionally biased region" description="Basic residues" evidence="4">
    <location>
        <begin position="51"/>
        <end position="64"/>
    </location>
</feature>
<evidence type="ECO:0000256" key="5">
    <source>
        <dbReference type="SAM" id="Phobius"/>
    </source>
</evidence>
<dbReference type="Proteomes" id="UP001634393">
    <property type="component" value="Unassembled WGS sequence"/>
</dbReference>
<evidence type="ECO:0000256" key="4">
    <source>
        <dbReference type="SAM" id="MobiDB-lite"/>
    </source>
</evidence>
<dbReference type="InterPro" id="IPR015943">
    <property type="entry name" value="WD40/YVTN_repeat-like_dom_sf"/>
</dbReference>
<organism evidence="6 7">
    <name type="scientific">Penstemon smallii</name>
    <dbReference type="NCBI Taxonomy" id="265156"/>
    <lineage>
        <taxon>Eukaryota</taxon>
        <taxon>Viridiplantae</taxon>
        <taxon>Streptophyta</taxon>
        <taxon>Embryophyta</taxon>
        <taxon>Tracheophyta</taxon>
        <taxon>Spermatophyta</taxon>
        <taxon>Magnoliopsida</taxon>
        <taxon>eudicotyledons</taxon>
        <taxon>Gunneridae</taxon>
        <taxon>Pentapetalae</taxon>
        <taxon>asterids</taxon>
        <taxon>lamiids</taxon>
        <taxon>Lamiales</taxon>
        <taxon>Plantaginaceae</taxon>
        <taxon>Cheloneae</taxon>
        <taxon>Penstemon</taxon>
    </lineage>
</organism>
<accession>A0ABD3RPQ1</accession>
<feature type="transmembrane region" description="Helical" evidence="5">
    <location>
        <begin position="6"/>
        <end position="27"/>
    </location>
</feature>
<evidence type="ECO:0008006" key="8">
    <source>
        <dbReference type="Google" id="ProtNLM"/>
    </source>
</evidence>
<dbReference type="PROSITE" id="PS50082">
    <property type="entry name" value="WD_REPEATS_2"/>
    <property type="match status" value="2"/>
</dbReference>